<name>A0A1Y2DKC5_9PEZI</name>
<evidence type="ECO:0000313" key="1">
    <source>
        <dbReference type="EMBL" id="ORY59624.1"/>
    </source>
</evidence>
<protein>
    <submittedName>
        <fullName evidence="1">Uncharacterized protein</fullName>
    </submittedName>
</protein>
<gene>
    <name evidence="1" type="ORF">BCR38DRAFT_60275</name>
</gene>
<dbReference type="EMBL" id="MCFJ01000013">
    <property type="protein sequence ID" value="ORY59624.1"/>
    <property type="molecule type" value="Genomic_DNA"/>
</dbReference>
<organism evidence="1 2">
    <name type="scientific">Pseudomassariella vexata</name>
    <dbReference type="NCBI Taxonomy" id="1141098"/>
    <lineage>
        <taxon>Eukaryota</taxon>
        <taxon>Fungi</taxon>
        <taxon>Dikarya</taxon>
        <taxon>Ascomycota</taxon>
        <taxon>Pezizomycotina</taxon>
        <taxon>Sordariomycetes</taxon>
        <taxon>Xylariomycetidae</taxon>
        <taxon>Amphisphaeriales</taxon>
        <taxon>Pseudomassariaceae</taxon>
        <taxon>Pseudomassariella</taxon>
    </lineage>
</organism>
<dbReference type="InParanoid" id="A0A1Y2DKC5"/>
<reference evidence="1 2" key="1">
    <citation type="submission" date="2016-07" db="EMBL/GenBank/DDBJ databases">
        <title>Pervasive Adenine N6-methylation of Active Genes in Fungi.</title>
        <authorList>
            <consortium name="DOE Joint Genome Institute"/>
            <person name="Mondo S.J."/>
            <person name="Dannebaum R.O."/>
            <person name="Kuo R.C."/>
            <person name="Labutti K."/>
            <person name="Haridas S."/>
            <person name="Kuo A."/>
            <person name="Salamov A."/>
            <person name="Ahrendt S.R."/>
            <person name="Lipzen A."/>
            <person name="Sullivan W."/>
            <person name="Andreopoulos W.B."/>
            <person name="Clum A."/>
            <person name="Lindquist E."/>
            <person name="Daum C."/>
            <person name="Ramamoorthy G.K."/>
            <person name="Gryganskyi A."/>
            <person name="Culley D."/>
            <person name="Magnuson J.K."/>
            <person name="James T.Y."/>
            <person name="O'Malley M.A."/>
            <person name="Stajich J.E."/>
            <person name="Spatafora J.W."/>
            <person name="Visel A."/>
            <person name="Grigoriev I.V."/>
        </authorList>
    </citation>
    <scope>NUCLEOTIDE SEQUENCE [LARGE SCALE GENOMIC DNA]</scope>
    <source>
        <strain evidence="1 2">CBS 129021</strain>
    </source>
</reference>
<sequence>MLISFGMCVALFVQRQSLPQGSPGFGHHQHPAISNYEIKNTCVGTAPSDGSNSAQQLHPFLRETVLFGVCWHLCKLGYACALSNTECDETPRIDRAFCARYRDLTSFL</sequence>
<keyword evidence="2" id="KW-1185">Reference proteome</keyword>
<comment type="caution">
    <text evidence="1">The sequence shown here is derived from an EMBL/GenBank/DDBJ whole genome shotgun (WGS) entry which is preliminary data.</text>
</comment>
<dbReference type="RefSeq" id="XP_040712198.1">
    <property type="nucleotide sequence ID" value="XM_040865517.1"/>
</dbReference>
<dbReference type="GeneID" id="63781729"/>
<dbReference type="Proteomes" id="UP000193689">
    <property type="component" value="Unassembled WGS sequence"/>
</dbReference>
<dbReference type="AlphaFoldDB" id="A0A1Y2DKC5"/>
<evidence type="ECO:0000313" key="2">
    <source>
        <dbReference type="Proteomes" id="UP000193689"/>
    </source>
</evidence>
<accession>A0A1Y2DKC5</accession>
<proteinExistence type="predicted"/>